<dbReference type="Proteomes" id="UP001151760">
    <property type="component" value="Unassembled WGS sequence"/>
</dbReference>
<feature type="region of interest" description="Disordered" evidence="1">
    <location>
        <begin position="1"/>
        <end position="57"/>
    </location>
</feature>
<reference evidence="2" key="1">
    <citation type="journal article" date="2022" name="Int. J. Mol. Sci.">
        <title>Draft Genome of Tanacetum Coccineum: Genomic Comparison of Closely Related Tanacetum-Family Plants.</title>
        <authorList>
            <person name="Yamashiro T."/>
            <person name="Shiraishi A."/>
            <person name="Nakayama K."/>
            <person name="Satake H."/>
        </authorList>
    </citation>
    <scope>NUCLEOTIDE SEQUENCE</scope>
</reference>
<accession>A0ABQ4Y199</accession>
<evidence type="ECO:0000313" key="3">
    <source>
        <dbReference type="Proteomes" id="UP001151760"/>
    </source>
</evidence>
<keyword evidence="3" id="KW-1185">Reference proteome</keyword>
<organism evidence="2 3">
    <name type="scientific">Tanacetum coccineum</name>
    <dbReference type="NCBI Taxonomy" id="301880"/>
    <lineage>
        <taxon>Eukaryota</taxon>
        <taxon>Viridiplantae</taxon>
        <taxon>Streptophyta</taxon>
        <taxon>Embryophyta</taxon>
        <taxon>Tracheophyta</taxon>
        <taxon>Spermatophyta</taxon>
        <taxon>Magnoliopsida</taxon>
        <taxon>eudicotyledons</taxon>
        <taxon>Gunneridae</taxon>
        <taxon>Pentapetalae</taxon>
        <taxon>asterids</taxon>
        <taxon>campanulids</taxon>
        <taxon>Asterales</taxon>
        <taxon>Asteraceae</taxon>
        <taxon>Asteroideae</taxon>
        <taxon>Anthemideae</taxon>
        <taxon>Anthemidinae</taxon>
        <taxon>Tanacetum</taxon>
    </lineage>
</organism>
<feature type="compositionally biased region" description="Basic residues" evidence="1">
    <location>
        <begin position="1"/>
        <end position="12"/>
    </location>
</feature>
<evidence type="ECO:0008006" key="4">
    <source>
        <dbReference type="Google" id="ProtNLM"/>
    </source>
</evidence>
<evidence type="ECO:0000313" key="2">
    <source>
        <dbReference type="EMBL" id="GJS71291.1"/>
    </source>
</evidence>
<comment type="caution">
    <text evidence="2">The sequence shown here is derived from an EMBL/GenBank/DDBJ whole genome shotgun (WGS) entry which is preliminary data.</text>
</comment>
<feature type="compositionally biased region" description="Basic residues" evidence="1">
    <location>
        <begin position="29"/>
        <end position="45"/>
    </location>
</feature>
<evidence type="ECO:0000256" key="1">
    <source>
        <dbReference type="SAM" id="MobiDB-lite"/>
    </source>
</evidence>
<sequence>MAGGRRGRRIARRNQLADNKERRITQPYRKNHQHNRHSNNHRRHLTNPQPQQVNHHQPEALEVEEVEARAGMIPFPAGKLVACFICYPSLFVDKIPALYRHANTHIYTRKDGLYRCVNCSSLFPNDISKQAHVCQFYFA</sequence>
<dbReference type="EMBL" id="BQNB010009996">
    <property type="protein sequence ID" value="GJS71291.1"/>
    <property type="molecule type" value="Genomic_DNA"/>
</dbReference>
<proteinExistence type="predicted"/>
<protein>
    <recommendedName>
        <fullName evidence="4">C2H2-type domain-containing protein</fullName>
    </recommendedName>
</protein>
<reference evidence="2" key="2">
    <citation type="submission" date="2022-01" db="EMBL/GenBank/DDBJ databases">
        <authorList>
            <person name="Yamashiro T."/>
            <person name="Shiraishi A."/>
            <person name="Satake H."/>
            <person name="Nakayama K."/>
        </authorList>
    </citation>
    <scope>NUCLEOTIDE SEQUENCE</scope>
</reference>
<name>A0ABQ4Y199_9ASTR</name>
<gene>
    <name evidence="2" type="ORF">Tco_0704132</name>
</gene>